<dbReference type="CDD" id="cd00033">
    <property type="entry name" value="CCP"/>
    <property type="match status" value="4"/>
</dbReference>
<dbReference type="SUPFAM" id="SSF49785">
    <property type="entry name" value="Galactose-binding domain-like"/>
    <property type="match status" value="2"/>
</dbReference>
<feature type="compositionally biased region" description="Low complexity" evidence="10">
    <location>
        <begin position="1074"/>
        <end position="1086"/>
    </location>
</feature>
<feature type="domain" description="Sushi" evidence="12">
    <location>
        <begin position="270"/>
        <end position="329"/>
    </location>
</feature>
<dbReference type="InterPro" id="IPR006585">
    <property type="entry name" value="FTP1"/>
</dbReference>
<dbReference type="GeneID" id="102801828"/>
<dbReference type="CDD" id="cd00037">
    <property type="entry name" value="CLECT"/>
    <property type="match status" value="1"/>
</dbReference>
<evidence type="ECO:0000256" key="4">
    <source>
        <dbReference type="ARBA" id="ARBA00022723"/>
    </source>
</evidence>
<dbReference type="PANTHER" id="PTHR45713">
    <property type="entry name" value="FTP DOMAIN-CONTAINING PROTEIN"/>
    <property type="match status" value="1"/>
</dbReference>
<evidence type="ECO:0000256" key="1">
    <source>
        <dbReference type="ARBA" id="ARBA00002219"/>
    </source>
</evidence>
<keyword evidence="13" id="KW-1185">Reference proteome</keyword>
<evidence type="ECO:0000313" key="14">
    <source>
        <dbReference type="RefSeq" id="XP_006818003.1"/>
    </source>
</evidence>
<evidence type="ECO:0000256" key="10">
    <source>
        <dbReference type="SAM" id="MobiDB-lite"/>
    </source>
</evidence>
<dbReference type="PROSITE" id="PS50923">
    <property type="entry name" value="SUSHI"/>
    <property type="match status" value="6"/>
</dbReference>
<keyword evidence="7" id="KW-0106">Calcium</keyword>
<feature type="compositionally biased region" description="Polar residues" evidence="10">
    <location>
        <begin position="563"/>
        <end position="572"/>
    </location>
</feature>
<comment type="caution">
    <text evidence="9">Lacks conserved residue(s) required for the propagation of feature annotation.</text>
</comment>
<evidence type="ECO:0000256" key="6">
    <source>
        <dbReference type="ARBA" id="ARBA00022734"/>
    </source>
</evidence>
<dbReference type="RefSeq" id="XP_006818003.1">
    <property type="nucleotide sequence ID" value="XM_006817940.1"/>
</dbReference>
<dbReference type="SMART" id="SM00607">
    <property type="entry name" value="FTP"/>
    <property type="match status" value="1"/>
</dbReference>
<dbReference type="Pfam" id="PF00059">
    <property type="entry name" value="Lectin_C"/>
    <property type="match status" value="1"/>
</dbReference>
<evidence type="ECO:0000256" key="7">
    <source>
        <dbReference type="ARBA" id="ARBA00022837"/>
    </source>
</evidence>
<evidence type="ECO:0000256" key="8">
    <source>
        <dbReference type="ARBA" id="ARBA00023157"/>
    </source>
</evidence>
<dbReference type="SUPFAM" id="SSF57535">
    <property type="entry name" value="Complement control module/SCR domain"/>
    <property type="match status" value="6"/>
</dbReference>
<dbReference type="InterPro" id="IPR008979">
    <property type="entry name" value="Galactose-bd-like_sf"/>
</dbReference>
<evidence type="ECO:0000259" key="11">
    <source>
        <dbReference type="PROSITE" id="PS50041"/>
    </source>
</evidence>
<reference evidence="14" key="1">
    <citation type="submission" date="2025-08" db="UniProtKB">
        <authorList>
            <consortium name="RefSeq"/>
        </authorList>
    </citation>
    <scope>IDENTIFICATION</scope>
    <source>
        <tissue evidence="14">Testes</tissue>
    </source>
</reference>
<dbReference type="InterPro" id="IPR051941">
    <property type="entry name" value="BG_Antigen-Binding_Lectin"/>
</dbReference>
<comment type="subunit">
    <text evidence="3">Homotrimer.</text>
</comment>
<name>A0ABM0MDB2_SACKO</name>
<feature type="region of interest" description="Disordered" evidence="10">
    <location>
        <begin position="1074"/>
        <end position="1127"/>
    </location>
</feature>
<feature type="disulfide bond" evidence="9">
    <location>
        <begin position="272"/>
        <end position="315"/>
    </location>
</feature>
<feature type="disulfide bond" evidence="9">
    <location>
        <begin position="914"/>
        <end position="957"/>
    </location>
</feature>
<keyword evidence="9" id="KW-0768">Sushi</keyword>
<dbReference type="PANTHER" id="PTHR45713:SF6">
    <property type="entry name" value="F5_8 TYPE C DOMAIN-CONTAINING PROTEIN"/>
    <property type="match status" value="1"/>
</dbReference>
<keyword evidence="8 9" id="KW-1015">Disulfide bond</keyword>
<organism evidence="13 14">
    <name type="scientific">Saccoglossus kowalevskii</name>
    <name type="common">Acorn worm</name>
    <dbReference type="NCBI Taxonomy" id="10224"/>
    <lineage>
        <taxon>Eukaryota</taxon>
        <taxon>Metazoa</taxon>
        <taxon>Hemichordata</taxon>
        <taxon>Enteropneusta</taxon>
        <taxon>Harrimaniidae</taxon>
        <taxon>Saccoglossus</taxon>
    </lineage>
</organism>
<feature type="region of interest" description="Disordered" evidence="10">
    <location>
        <begin position="563"/>
        <end position="589"/>
    </location>
</feature>
<evidence type="ECO:0000256" key="5">
    <source>
        <dbReference type="ARBA" id="ARBA00022729"/>
    </source>
</evidence>
<dbReference type="Gene3D" id="3.10.100.10">
    <property type="entry name" value="Mannose-Binding Protein A, subunit A"/>
    <property type="match status" value="1"/>
</dbReference>
<dbReference type="Proteomes" id="UP000694865">
    <property type="component" value="Unplaced"/>
</dbReference>
<proteinExistence type="inferred from homology"/>
<dbReference type="InterPro" id="IPR001304">
    <property type="entry name" value="C-type_lectin-like"/>
</dbReference>
<keyword evidence="6" id="KW-0430">Lectin</keyword>
<dbReference type="InterPro" id="IPR000436">
    <property type="entry name" value="Sushi_SCR_CCP_dom"/>
</dbReference>
<feature type="disulfide bond" evidence="9">
    <location>
        <begin position="521"/>
        <end position="548"/>
    </location>
</feature>
<feature type="domain" description="C-type lectin" evidence="11">
    <location>
        <begin position="60"/>
        <end position="195"/>
    </location>
</feature>
<gene>
    <name evidence="14" type="primary">LOC102801828</name>
</gene>
<dbReference type="SUPFAM" id="SSF56436">
    <property type="entry name" value="C-type lectin-like"/>
    <property type="match status" value="1"/>
</dbReference>
<dbReference type="SMART" id="SM00034">
    <property type="entry name" value="CLECT"/>
    <property type="match status" value="1"/>
</dbReference>
<keyword evidence="4" id="KW-0479">Metal-binding</keyword>
<comment type="similarity">
    <text evidence="2">Belongs to the fucolectin family.</text>
</comment>
<evidence type="ECO:0000256" key="3">
    <source>
        <dbReference type="ARBA" id="ARBA00011233"/>
    </source>
</evidence>
<dbReference type="SMART" id="SM00032">
    <property type="entry name" value="CCP"/>
    <property type="match status" value="6"/>
</dbReference>
<protein>
    <submittedName>
        <fullName evidence="14">Uncharacterized protein LOC102801828</fullName>
    </submittedName>
</protein>
<dbReference type="Pfam" id="PF22633">
    <property type="entry name" value="F5_F8_type_C_2"/>
    <property type="match status" value="1"/>
</dbReference>
<feature type="compositionally biased region" description="Polar residues" evidence="10">
    <location>
        <begin position="1087"/>
        <end position="1101"/>
    </location>
</feature>
<feature type="domain" description="Sushi" evidence="12">
    <location>
        <begin position="844"/>
        <end position="908"/>
    </location>
</feature>
<evidence type="ECO:0000256" key="9">
    <source>
        <dbReference type="PROSITE-ProRule" id="PRU00302"/>
    </source>
</evidence>
<comment type="function">
    <text evidence="1">Acts as a defensive agent. Recognizes blood group fucosylated oligosaccharides including A, B, H and Lewis B-type antigens. Does not recognize Lewis A antigen and has low affinity for monovalent haptens.</text>
</comment>
<feature type="domain" description="Sushi" evidence="12">
    <location>
        <begin position="200"/>
        <end position="267"/>
    </location>
</feature>
<dbReference type="Pfam" id="PF00084">
    <property type="entry name" value="Sushi"/>
    <property type="match status" value="3"/>
</dbReference>
<dbReference type="InterPro" id="IPR016187">
    <property type="entry name" value="CTDL_fold"/>
</dbReference>
<feature type="domain" description="Sushi" evidence="12">
    <location>
        <begin position="912"/>
        <end position="977"/>
    </location>
</feature>
<evidence type="ECO:0000313" key="13">
    <source>
        <dbReference type="Proteomes" id="UP000694865"/>
    </source>
</evidence>
<accession>A0ABM0MDB2</accession>
<evidence type="ECO:0000259" key="12">
    <source>
        <dbReference type="PROSITE" id="PS50923"/>
    </source>
</evidence>
<feature type="disulfide bond" evidence="9">
    <location>
        <begin position="202"/>
        <end position="245"/>
    </location>
</feature>
<feature type="domain" description="Sushi" evidence="12">
    <location>
        <begin position="979"/>
        <end position="1039"/>
    </location>
</feature>
<dbReference type="Gene3D" id="2.60.120.260">
    <property type="entry name" value="Galactose-binding domain-like"/>
    <property type="match status" value="2"/>
</dbReference>
<keyword evidence="5" id="KW-0732">Signal</keyword>
<dbReference type="PROSITE" id="PS50041">
    <property type="entry name" value="C_TYPE_LECTIN_2"/>
    <property type="match status" value="1"/>
</dbReference>
<evidence type="ECO:0000256" key="2">
    <source>
        <dbReference type="ARBA" id="ARBA00010147"/>
    </source>
</evidence>
<dbReference type="InterPro" id="IPR016186">
    <property type="entry name" value="C-type_lectin-like/link_sf"/>
</dbReference>
<dbReference type="Gene3D" id="2.10.70.10">
    <property type="entry name" value="Complement Module, domain 1"/>
    <property type="match status" value="6"/>
</dbReference>
<dbReference type="InterPro" id="IPR035976">
    <property type="entry name" value="Sushi/SCR/CCP_sf"/>
</dbReference>
<sequence>MAERVGAQTTVEGEGTTSEELTAVTLVVDPSATAALVTPAVTADIATFEPIVCLADETFFNDSCYFVSDYYDDDARKDFEEVLAACAERGAYPVVITTEDEQTFLGNLVNQYNNENYTEQYWTSATDDTSEGTWRWESGHVWGFPVNETPWREDKTEPNDGELANCGIFSEQGRDVAIYNLINTPCDRRRGYICERGNWPTCEDPGIFENGVLLTAVEFPASLGTVLEFDCIPGYSVSGNQYLECVDAPGWLGYMWDITLPLPQCIPSGQSCEDPDASLPLVWENDFLPFPVENGVTLTYECDTGSLVGSSVLMCVDGNWNADLPVCRESVNIAYNRSTSQSSTDYGGMSSLAVDGNIDSRYSGGSCTHTAQQDNPWWQINLGDVYDEVTVVIYNGAEYADRLDGADVSISPYENGQFTTCGTATSDAVVTITCPSGKIGQYITIDKKGSNEILTLCEVKVFGTVTTEALPSQPGTPALKNISDPVPSAGCDLDFSTLPNMTYISPPSLPVSNGSVITFACDEGFTMIGPSSLVCMNGEWTGGDFPKCDEDFPGSQLYDISTGQPAGQSSRVFGSDPDRVTDGNTNTNWDAGTCTQTKVEDNPWLKLDVRLRPREYIYYIVVTVPAMEGGIIKTAARNTYAPDVGETCGEPITVTSPSTVVIECDPPVRSGHVSIYVPGSNQTLSVCELQVFAKIPPVLTTIEPLTTEITTEEITETFTAVTTFEPTYNVYTTEKTTEPPTMTQKTTFQPTSEVISTTSQPTSKVISTTSQPTSKVISTTSQPTSKVISTTSQPTSKVISTTSQPTSSVISTETQPIITKDKTTPHTAAEMTTEDSYTTIPEPSVCSFPGYPPNGNLSDTSGISFPAANGTIINIDCCTGFEQSTSTLTCVEDESGASWQPPYPVCTPSGKIICSNPGNLANGTIFPDIEYPAAFLQILNFTCDPGFDLVGPSAIICNIEACDSGYRWSDNIPECVPSGYCATPTFPEYVGILNNSVIFPAENGTTVELKCNPAWYLMVGDPVTQCLNMTWTTMPNCTVPPELTTEEILTEEITEIFTAVTTFEPTYNVYTTEETTEPPTMTHETTFQPTSSVISTETQPIITKDKTTPHTAAEMTTEDSYTTIPGN</sequence>
<feature type="domain" description="Sushi" evidence="12">
    <location>
        <begin position="489"/>
        <end position="550"/>
    </location>
</feature>
<feature type="compositionally biased region" description="Polar residues" evidence="10">
    <location>
        <begin position="1118"/>
        <end position="1127"/>
    </location>
</feature>